<gene>
    <name evidence="1" type="ORF">MBM_06074</name>
</gene>
<dbReference type="eggNOG" id="ENOG502QQ04">
    <property type="taxonomic scope" value="Eukaryota"/>
</dbReference>
<dbReference type="OMA" id="FNVRILS"/>
<dbReference type="OrthoDB" id="5345494at2759"/>
<dbReference type="InParanoid" id="K1X5Y1"/>
<accession>K1X5Y1</accession>
<evidence type="ECO:0008006" key="3">
    <source>
        <dbReference type="Google" id="ProtNLM"/>
    </source>
</evidence>
<dbReference type="Proteomes" id="UP000006753">
    <property type="component" value="Unassembled WGS sequence"/>
</dbReference>
<dbReference type="STRING" id="1072389.K1X5Y1"/>
<organism evidence="1 2">
    <name type="scientific">Marssonina brunnea f. sp. multigermtubi (strain MB_m1)</name>
    <name type="common">Marssonina leaf spot fungus</name>
    <dbReference type="NCBI Taxonomy" id="1072389"/>
    <lineage>
        <taxon>Eukaryota</taxon>
        <taxon>Fungi</taxon>
        <taxon>Dikarya</taxon>
        <taxon>Ascomycota</taxon>
        <taxon>Pezizomycotina</taxon>
        <taxon>Leotiomycetes</taxon>
        <taxon>Helotiales</taxon>
        <taxon>Drepanopezizaceae</taxon>
        <taxon>Drepanopeziza</taxon>
    </lineage>
</organism>
<evidence type="ECO:0000313" key="2">
    <source>
        <dbReference type="Proteomes" id="UP000006753"/>
    </source>
</evidence>
<evidence type="ECO:0000313" key="1">
    <source>
        <dbReference type="EMBL" id="EKD16063.1"/>
    </source>
</evidence>
<sequence>MPSVFKCVSIGDKKDKDKDKGKAYRWSLQSRVDININTIPPPPPPLLIHLWLISILSEFHAMDGSSPGIPSHPTPLPTTLLQLLSNTLVLDQTAPYLPLSARLSLGATSKSFRDLIRDSPVVFRHLDLTKLRFARFEESATIDHGGQVWRNVRLDENVTEDDFYGAPLQAIFKTLGRRNILQNVHTLILDGLSVSHKLLAEIILQDRWNVRTLSIREVQNLNERKLQQALIYAVRPSRAANPKLQALYIFGGKDNPLNLHISQIPGNPVRLEPSDAWSSDGGVLNVPGAQLGAHWNLRSGHTLAEELASSADKWYQTGGKVFSKPISLEWANTLYACQGIIGFDAALCHGPRHSPGTKEHSQVNPWYRSESAHLSSRVATHSIGCCSNCGEAPEGISSFGVSPLDRFPLLSPPPLHSSTAKAAKTPFSHSGDKLLLRCMDCLRNRFCESCKRWWCEDCYEVPNGNMPGSAPSRDIVGPASPPDQTSLKVQYGLCVEHCLVAEMMSGAGSNGMWG</sequence>
<keyword evidence="2" id="KW-1185">Reference proteome</keyword>
<dbReference type="GeneID" id="18762009"/>
<dbReference type="KEGG" id="mbe:MBM_06074"/>
<dbReference type="AlphaFoldDB" id="K1X5Y1"/>
<protein>
    <recommendedName>
        <fullName evidence="3">Ubiquitin fusion degradation protein</fullName>
    </recommendedName>
</protein>
<proteinExistence type="predicted"/>
<dbReference type="HOGENOM" id="CLU_037759_0_0_1"/>
<dbReference type="EMBL" id="JH921440">
    <property type="protein sequence ID" value="EKD16063.1"/>
    <property type="molecule type" value="Genomic_DNA"/>
</dbReference>
<name>K1X5Y1_MARBU</name>
<reference evidence="1 2" key="1">
    <citation type="journal article" date="2012" name="BMC Genomics">
        <title>Sequencing the genome of Marssonina brunnea reveals fungus-poplar co-evolution.</title>
        <authorList>
            <person name="Zhu S."/>
            <person name="Cao Y.-Z."/>
            <person name="Jiang C."/>
            <person name="Tan B.-Y."/>
            <person name="Wang Z."/>
            <person name="Feng S."/>
            <person name="Zhang L."/>
            <person name="Su X.-H."/>
            <person name="Brejova B."/>
            <person name="Vinar T."/>
            <person name="Xu M."/>
            <person name="Wang M.-X."/>
            <person name="Zhang S.-G."/>
            <person name="Huang M.-R."/>
            <person name="Wu R."/>
            <person name="Zhou Y."/>
        </authorList>
    </citation>
    <scope>NUCLEOTIDE SEQUENCE [LARGE SCALE GENOMIC DNA]</scope>
    <source>
        <strain evidence="1 2">MB_m1</strain>
    </source>
</reference>